<feature type="domain" description="Methyltransferase" evidence="1">
    <location>
        <begin position="40"/>
        <end position="133"/>
    </location>
</feature>
<accession>A0A1I1HJK7</accession>
<dbReference type="STRING" id="753702.SAMN04488102_104102"/>
<keyword evidence="3" id="KW-1185">Reference proteome</keyword>
<dbReference type="RefSeq" id="WP_091529365.1">
    <property type="nucleotide sequence ID" value="NZ_FOLT01000004.1"/>
</dbReference>
<dbReference type="CDD" id="cd02440">
    <property type="entry name" value="AdoMet_MTases"/>
    <property type="match status" value="1"/>
</dbReference>
<evidence type="ECO:0000259" key="1">
    <source>
        <dbReference type="Pfam" id="PF13649"/>
    </source>
</evidence>
<dbReference type="InterPro" id="IPR041698">
    <property type="entry name" value="Methyltransf_25"/>
</dbReference>
<dbReference type="AlphaFoldDB" id="A0A1I1HJK7"/>
<reference evidence="3" key="1">
    <citation type="submission" date="2016-10" db="EMBL/GenBank/DDBJ databases">
        <authorList>
            <person name="Varghese N."/>
            <person name="Submissions S."/>
        </authorList>
    </citation>
    <scope>NUCLEOTIDE SEQUENCE [LARGE SCALE GENOMIC DNA]</scope>
    <source>
        <strain evidence="3">DSM 23664</strain>
    </source>
</reference>
<proteinExistence type="predicted"/>
<keyword evidence="2" id="KW-0489">Methyltransferase</keyword>
<dbReference type="GO" id="GO:0032259">
    <property type="term" value="P:methylation"/>
    <property type="evidence" value="ECO:0007669"/>
    <property type="project" value="UniProtKB-KW"/>
</dbReference>
<dbReference type="Proteomes" id="UP000199612">
    <property type="component" value="Unassembled WGS sequence"/>
</dbReference>
<evidence type="ECO:0000313" key="3">
    <source>
        <dbReference type="Proteomes" id="UP000199612"/>
    </source>
</evidence>
<dbReference type="OrthoDB" id="9808140at2"/>
<organism evidence="2 3">
    <name type="scientific">Alkalibacterium subtropicum</name>
    <dbReference type="NCBI Taxonomy" id="753702"/>
    <lineage>
        <taxon>Bacteria</taxon>
        <taxon>Bacillati</taxon>
        <taxon>Bacillota</taxon>
        <taxon>Bacilli</taxon>
        <taxon>Lactobacillales</taxon>
        <taxon>Carnobacteriaceae</taxon>
        <taxon>Alkalibacterium</taxon>
    </lineage>
</organism>
<keyword evidence="2" id="KW-0808">Transferase</keyword>
<dbReference type="Pfam" id="PF13649">
    <property type="entry name" value="Methyltransf_25"/>
    <property type="match status" value="1"/>
</dbReference>
<dbReference type="EMBL" id="FOLT01000004">
    <property type="protein sequence ID" value="SFC24329.1"/>
    <property type="molecule type" value="Genomic_DNA"/>
</dbReference>
<protein>
    <submittedName>
        <fullName evidence="2">Methyltransferase domain-containing protein</fullName>
    </submittedName>
</protein>
<evidence type="ECO:0000313" key="2">
    <source>
        <dbReference type="EMBL" id="SFC24329.1"/>
    </source>
</evidence>
<dbReference type="InterPro" id="IPR029063">
    <property type="entry name" value="SAM-dependent_MTases_sf"/>
</dbReference>
<sequence>MDHNNMITKFDESKYLISMAPVEKVLEAGYYLNLNDQSNVLDLCCGYGEMLKLWGEAYGINGKGVDICDEFIKKGNERLEQSNLNHKIDLVCQDVKEFKTDEQYDVACLIGEVIFGDVSGTIQALDPFLKEGGKIVIGEPYYKQKDVPQALIEFEGDLLTLEGLYDTFKRSGYYVSYMAGCTDNEWERYISWSARRDLEWLRSHPKDKGFDNKEKWIDTWYKMYFNYRRPYEGWALFILEKI</sequence>
<dbReference type="GO" id="GO:0008168">
    <property type="term" value="F:methyltransferase activity"/>
    <property type="evidence" value="ECO:0007669"/>
    <property type="project" value="UniProtKB-KW"/>
</dbReference>
<dbReference type="SUPFAM" id="SSF53335">
    <property type="entry name" value="S-adenosyl-L-methionine-dependent methyltransferases"/>
    <property type="match status" value="1"/>
</dbReference>
<name>A0A1I1HJK7_9LACT</name>
<dbReference type="Gene3D" id="3.40.50.150">
    <property type="entry name" value="Vaccinia Virus protein VP39"/>
    <property type="match status" value="1"/>
</dbReference>
<gene>
    <name evidence="2" type="ORF">SAMN04488102_104102</name>
</gene>